<evidence type="ECO:0000256" key="7">
    <source>
        <dbReference type="SAM" id="MobiDB-lite"/>
    </source>
</evidence>
<reference evidence="9 10" key="1">
    <citation type="submission" date="2017-02" db="EMBL/GenBank/DDBJ databases">
        <title>Genomes of Trichoderma spp. with biocontrol activity.</title>
        <authorList>
            <person name="Gardiner D."/>
            <person name="Kazan K."/>
            <person name="Vos C."/>
            <person name="Harvey P."/>
        </authorList>
    </citation>
    <scope>NUCLEOTIDE SEQUENCE [LARGE SCALE GENOMIC DNA]</scope>
    <source>
        <strain evidence="9 10">A5MH</strain>
    </source>
</reference>
<dbReference type="EMBL" id="MTYH01000147">
    <property type="protein sequence ID" value="PNP37373.1"/>
    <property type="molecule type" value="Genomic_DNA"/>
</dbReference>
<gene>
    <name evidence="9" type="ORF">TGAMA5MH_10751</name>
</gene>
<dbReference type="Gene3D" id="1.10.287.660">
    <property type="entry name" value="Helix hairpin bin"/>
    <property type="match status" value="1"/>
</dbReference>
<evidence type="ECO:0000256" key="5">
    <source>
        <dbReference type="ARBA" id="ARBA00022927"/>
    </source>
</evidence>
<evidence type="ECO:0000256" key="4">
    <source>
        <dbReference type="ARBA" id="ARBA00022753"/>
    </source>
</evidence>
<evidence type="ECO:0000259" key="8">
    <source>
        <dbReference type="PROSITE" id="PS51314"/>
    </source>
</evidence>
<evidence type="ECO:0000313" key="9">
    <source>
        <dbReference type="EMBL" id="PNP37373.1"/>
    </source>
</evidence>
<dbReference type="SUPFAM" id="SSF140111">
    <property type="entry name" value="Endosomal sorting complex assembly domain"/>
    <property type="match status" value="1"/>
</dbReference>
<comment type="similarity">
    <text evidence="2">Belongs to the VPS37 family.</text>
</comment>
<dbReference type="GO" id="GO:0043162">
    <property type="term" value="P:ubiquitin-dependent protein catabolic process via the multivesicular body sorting pathway"/>
    <property type="evidence" value="ECO:0007669"/>
    <property type="project" value="UniProtKB-ARBA"/>
</dbReference>
<feature type="region of interest" description="Disordered" evidence="7">
    <location>
        <begin position="1"/>
        <end position="89"/>
    </location>
</feature>
<dbReference type="GO" id="GO:0000813">
    <property type="term" value="C:ESCRT I complex"/>
    <property type="evidence" value="ECO:0007669"/>
    <property type="project" value="UniProtKB-ARBA"/>
</dbReference>
<feature type="compositionally biased region" description="Low complexity" evidence="7">
    <location>
        <begin position="21"/>
        <end position="35"/>
    </location>
</feature>
<evidence type="ECO:0000256" key="6">
    <source>
        <dbReference type="PROSITE-ProRule" id="PRU00646"/>
    </source>
</evidence>
<sequence>MSSFPPDFHAPTPPILPPKPSSQEPSRIGTPATGAAPPPPPSTLSEAGQQYRSSVIAGLDAAAAGGVPTPPPAPTAVTSRAADIPDPGDQWLPQVLQDKSIQDLADILSSPSLLNGLTNSPSSIHPSLQASHQDLLAALSSNMDLATRLSDLESRLAHQRSAAQAQLLSMHALERQWRQKQSDMDLALARFSPAALYQLLNQSVQEQALVCQAMEESFLDRDGVESGGEVTTSEREAAEWIRRYREAKVQYYLRQERKDRWDEGRVGGWR</sequence>
<dbReference type="GO" id="GO:0006612">
    <property type="term" value="P:protein targeting to membrane"/>
    <property type="evidence" value="ECO:0007669"/>
    <property type="project" value="TreeGrafter"/>
</dbReference>
<dbReference type="PANTHER" id="PTHR13678:SF2">
    <property type="entry name" value="VACUOLAR PROTEIN SORTING-ASSOCIATED PROTEIN 37A"/>
    <property type="match status" value="1"/>
</dbReference>
<protein>
    <recommendedName>
        <fullName evidence="8">VPS37 C-terminal domain-containing protein</fullName>
    </recommendedName>
</protein>
<keyword evidence="5 6" id="KW-0653">Protein transport</keyword>
<evidence type="ECO:0000256" key="3">
    <source>
        <dbReference type="ARBA" id="ARBA00022448"/>
    </source>
</evidence>
<dbReference type="Pfam" id="PF07200">
    <property type="entry name" value="Mod_r"/>
    <property type="match status" value="1"/>
</dbReference>
<dbReference type="GO" id="GO:0006623">
    <property type="term" value="P:protein targeting to vacuole"/>
    <property type="evidence" value="ECO:0007669"/>
    <property type="project" value="TreeGrafter"/>
</dbReference>
<dbReference type="InterPro" id="IPR037202">
    <property type="entry name" value="ESCRT_assembly_dom"/>
</dbReference>
<dbReference type="InterPro" id="IPR029012">
    <property type="entry name" value="Helix_hairpin_bin_sf"/>
</dbReference>
<proteinExistence type="inferred from homology"/>
<dbReference type="OrthoDB" id="10260857at2759"/>
<keyword evidence="4" id="KW-0967">Endosome</keyword>
<dbReference type="AlphaFoldDB" id="A0A2K0SVR7"/>
<name>A0A2K0SVR7_9HYPO</name>
<feature type="compositionally biased region" description="Pro residues" evidence="7">
    <location>
        <begin position="11"/>
        <end position="20"/>
    </location>
</feature>
<organism evidence="9 10">
    <name type="scientific">Trichoderma gamsii</name>
    <dbReference type="NCBI Taxonomy" id="398673"/>
    <lineage>
        <taxon>Eukaryota</taxon>
        <taxon>Fungi</taxon>
        <taxon>Dikarya</taxon>
        <taxon>Ascomycota</taxon>
        <taxon>Pezizomycotina</taxon>
        <taxon>Sordariomycetes</taxon>
        <taxon>Hypocreomycetidae</taxon>
        <taxon>Hypocreales</taxon>
        <taxon>Hypocreaceae</taxon>
        <taxon>Trichoderma</taxon>
    </lineage>
</organism>
<keyword evidence="3 6" id="KW-0813">Transport</keyword>
<dbReference type="PROSITE" id="PS51314">
    <property type="entry name" value="VPS37_C"/>
    <property type="match status" value="1"/>
</dbReference>
<evidence type="ECO:0000313" key="10">
    <source>
        <dbReference type="Proteomes" id="UP000236546"/>
    </source>
</evidence>
<dbReference type="InterPro" id="IPR009851">
    <property type="entry name" value="Mod_r"/>
</dbReference>
<feature type="compositionally biased region" description="Polar residues" evidence="7">
    <location>
        <begin position="43"/>
        <end position="53"/>
    </location>
</feature>
<accession>A0A2K0SVR7</accession>
<evidence type="ECO:0000256" key="1">
    <source>
        <dbReference type="ARBA" id="ARBA00004177"/>
    </source>
</evidence>
<evidence type="ECO:0000256" key="2">
    <source>
        <dbReference type="ARBA" id="ARBA00007617"/>
    </source>
</evidence>
<feature type="domain" description="VPS37 C-terminal" evidence="8">
    <location>
        <begin position="174"/>
        <end position="270"/>
    </location>
</feature>
<comment type="caution">
    <text evidence="9">The sequence shown here is derived from an EMBL/GenBank/DDBJ whole genome shotgun (WGS) entry which is preliminary data.</text>
</comment>
<comment type="subcellular location">
    <subcellularLocation>
        <location evidence="1">Endosome</location>
    </subcellularLocation>
</comment>
<dbReference type="Proteomes" id="UP000236546">
    <property type="component" value="Unassembled WGS sequence"/>
</dbReference>
<dbReference type="PANTHER" id="PTHR13678">
    <property type="entry name" value="VACUOLAR PROTEIN SORTING-ASSOCIATED PROTEIN 37"/>
    <property type="match status" value="1"/>
</dbReference>